<evidence type="ECO:0000256" key="7">
    <source>
        <dbReference type="PIRNR" id="PIRNR022950"/>
    </source>
</evidence>
<evidence type="ECO:0000313" key="10">
    <source>
        <dbReference type="EMBL" id="CAG5108230.1"/>
    </source>
</evidence>
<evidence type="ECO:0000256" key="1">
    <source>
        <dbReference type="ARBA" id="ARBA00008645"/>
    </source>
</evidence>
<accession>A0ABN7T0H4</accession>
<protein>
    <recommendedName>
        <fullName evidence="7">Protein phosphatase methylesterase 1</fullName>
        <shortName evidence="7">PME-1</shortName>
        <ecNumber evidence="7">3.1.1.-</ecNumber>
    </recommendedName>
</protein>
<keyword evidence="4 7" id="KW-0378">Hydrolase</keyword>
<dbReference type="PANTHER" id="PTHR14189">
    <property type="entry name" value="PROTEIN PHOSPHATASE METHYLESTERASE-1 RELATED"/>
    <property type="match status" value="1"/>
</dbReference>
<evidence type="ECO:0000256" key="6">
    <source>
        <dbReference type="ARBA" id="ARBA00049203"/>
    </source>
</evidence>
<dbReference type="InterPro" id="IPR000073">
    <property type="entry name" value="AB_hydrolase_1"/>
</dbReference>
<dbReference type="EMBL" id="OU015566">
    <property type="protein sequence ID" value="CAG5108230.1"/>
    <property type="molecule type" value="Genomic_DNA"/>
</dbReference>
<dbReference type="InterPro" id="IPR016812">
    <property type="entry name" value="PPase_methylesterase_euk"/>
</dbReference>
<dbReference type="Proteomes" id="UP001158576">
    <property type="component" value="Chromosome 1"/>
</dbReference>
<proteinExistence type="inferred from homology"/>
<reference evidence="10 11" key="1">
    <citation type="submission" date="2021-04" db="EMBL/GenBank/DDBJ databases">
        <authorList>
            <person name="Bliznina A."/>
        </authorList>
    </citation>
    <scope>NUCLEOTIDE SEQUENCE [LARGE SCALE GENOMIC DNA]</scope>
</reference>
<dbReference type="PANTHER" id="PTHR14189:SF0">
    <property type="entry name" value="PROTEIN PHOSPHATASE METHYLESTERASE 1"/>
    <property type="match status" value="1"/>
</dbReference>
<evidence type="ECO:0000256" key="2">
    <source>
        <dbReference type="ARBA" id="ARBA00011604"/>
    </source>
</evidence>
<keyword evidence="3 7" id="KW-0719">Serine esterase</keyword>
<comment type="subunit">
    <text evidence="2">Binds PPP2CA and PPP2CB.</text>
</comment>
<name>A0ABN7T0H4_OIKDI</name>
<sequence>MDPLPPRPPHPSNSGTRMVPPGRRPKDYSPTDWGDYWAEKKTFQKDSDLFNYYTMGNEESKCCILVLHGGGFSGLSFSLFGKKLREMADCFIIAPDIRGHGGSRSRPTVIIGHSMGGALAVHVAHRTPCIGLVVIDVVEGTALEALPSMEVILNGRPGKFKSKDQAIEWAVRTNYIKNINSAKISMPGQVQDKSPTDEESTDQIWRINLSETANYWRAGMDRLDTALTVGQMQGKFQLSVMPTAGHAIHEDQPQKVAELIATFITRHKFATANPNFTPQSAIPGLGGLGRMRGMM</sequence>
<organism evidence="10 11">
    <name type="scientific">Oikopleura dioica</name>
    <name type="common">Tunicate</name>
    <dbReference type="NCBI Taxonomy" id="34765"/>
    <lineage>
        <taxon>Eukaryota</taxon>
        <taxon>Metazoa</taxon>
        <taxon>Chordata</taxon>
        <taxon>Tunicata</taxon>
        <taxon>Appendicularia</taxon>
        <taxon>Copelata</taxon>
        <taxon>Oikopleuridae</taxon>
        <taxon>Oikopleura</taxon>
    </lineage>
</organism>
<comment type="similarity">
    <text evidence="1 7">Belongs to the AB hydrolase superfamily.</text>
</comment>
<evidence type="ECO:0000256" key="5">
    <source>
        <dbReference type="ARBA" id="ARBA00024698"/>
    </source>
</evidence>
<dbReference type="InterPro" id="IPR029058">
    <property type="entry name" value="AB_hydrolase_fold"/>
</dbReference>
<evidence type="ECO:0000256" key="3">
    <source>
        <dbReference type="ARBA" id="ARBA00022487"/>
    </source>
</evidence>
<evidence type="ECO:0000256" key="4">
    <source>
        <dbReference type="ARBA" id="ARBA00022801"/>
    </source>
</evidence>
<gene>
    <name evidence="10" type="ORF">OKIOD_LOCUS12461</name>
</gene>
<comment type="catalytic activity">
    <reaction evidence="6">
        <text>[phosphatase 2A protein]-C-terminal L-leucine methyl ester + H2O = [phosphatase 2A protein]-C-terminal L-leucine + methanol + H(+)</text>
        <dbReference type="Rhea" id="RHEA:48548"/>
        <dbReference type="Rhea" id="RHEA-COMP:12134"/>
        <dbReference type="Rhea" id="RHEA-COMP:12135"/>
        <dbReference type="ChEBI" id="CHEBI:15377"/>
        <dbReference type="ChEBI" id="CHEBI:15378"/>
        <dbReference type="ChEBI" id="CHEBI:17790"/>
        <dbReference type="ChEBI" id="CHEBI:90516"/>
        <dbReference type="ChEBI" id="CHEBI:90517"/>
        <dbReference type="EC" id="3.1.1.89"/>
    </reaction>
</comment>
<feature type="domain" description="AB hydrolase-1" evidence="9">
    <location>
        <begin position="106"/>
        <end position="258"/>
    </location>
</feature>
<dbReference type="EC" id="3.1.1.-" evidence="7"/>
<evidence type="ECO:0000313" key="11">
    <source>
        <dbReference type="Proteomes" id="UP001158576"/>
    </source>
</evidence>
<keyword evidence="11" id="KW-1185">Reference proteome</keyword>
<evidence type="ECO:0000259" key="9">
    <source>
        <dbReference type="Pfam" id="PF12697"/>
    </source>
</evidence>
<comment type="function">
    <text evidence="5">Demethylates proteins that have been reversibly carboxymethylated. Demethylates PPP2CB (in vitro) and PPP2CA. Binding to PPP2CA displaces the manganese ion and inactivates the enzyme.</text>
</comment>
<dbReference type="PIRSF" id="PIRSF022950">
    <property type="entry name" value="PPase_methylesterase_euk"/>
    <property type="match status" value="1"/>
</dbReference>
<evidence type="ECO:0000256" key="8">
    <source>
        <dbReference type="SAM" id="MobiDB-lite"/>
    </source>
</evidence>
<dbReference type="Gene3D" id="3.40.50.1820">
    <property type="entry name" value="alpha/beta hydrolase"/>
    <property type="match status" value="1"/>
</dbReference>
<feature type="region of interest" description="Disordered" evidence="8">
    <location>
        <begin position="1"/>
        <end position="31"/>
    </location>
</feature>
<feature type="compositionally biased region" description="Pro residues" evidence="8">
    <location>
        <begin position="1"/>
        <end position="11"/>
    </location>
</feature>
<dbReference type="SUPFAM" id="SSF53474">
    <property type="entry name" value="alpha/beta-Hydrolases"/>
    <property type="match status" value="1"/>
</dbReference>
<dbReference type="Pfam" id="PF12697">
    <property type="entry name" value="Abhydrolase_6"/>
    <property type="match status" value="1"/>
</dbReference>